<keyword evidence="4" id="KW-1185">Reference proteome</keyword>
<sequence>MGFRLSLIFLLIISSSTNACLDSSYEQLIVNANRLVSEKIESDSELSSQLFPLFNASNHSYSQLKLITSIYRPRVGFEVIDCDPKSETQKLKILWFRPEIKIKAWVFKQNAMRNQLLSQVEINYEDVDLIKFKVTKEALAVGPFDENIWISEAVKINTPILKKNLKVAPMVARNQLVKVVVVADNVVIETKGVAQQFGQYLEKVSVRLPTNNQLIRATVIKEGTVRID</sequence>
<dbReference type="PANTHER" id="PTHR36307">
    <property type="entry name" value="FLAGELLA BASAL BODY P-RING FORMATION PROTEIN FLGA"/>
    <property type="match status" value="1"/>
</dbReference>
<proteinExistence type="predicted"/>
<protein>
    <submittedName>
        <fullName evidence="3">Flagella basal body P-ring formation protein FlgA</fullName>
    </submittedName>
</protein>
<keyword evidence="1" id="KW-0732">Signal</keyword>
<keyword evidence="3" id="KW-0282">Flagellum</keyword>
<name>A0ABR9NNJ4_9GAMM</name>
<dbReference type="InterPro" id="IPR017585">
    <property type="entry name" value="SAF_FlgA"/>
</dbReference>
<keyword evidence="3" id="KW-0969">Cilium</keyword>
<organism evidence="3 4">
    <name type="scientific">Acinetobacter oleivorans</name>
    <dbReference type="NCBI Taxonomy" id="1148157"/>
    <lineage>
        <taxon>Bacteria</taxon>
        <taxon>Pseudomonadati</taxon>
        <taxon>Pseudomonadota</taxon>
        <taxon>Gammaproteobacteria</taxon>
        <taxon>Moraxellales</taxon>
        <taxon>Moraxellaceae</taxon>
        <taxon>Acinetobacter</taxon>
    </lineage>
</organism>
<feature type="chain" id="PRO_5045479736" evidence="1">
    <location>
        <begin position="20"/>
        <end position="228"/>
    </location>
</feature>
<dbReference type="EMBL" id="JADAZL010000012">
    <property type="protein sequence ID" value="MBE2166324.1"/>
    <property type="molecule type" value="Genomic_DNA"/>
</dbReference>
<feature type="domain" description="Flagella basal body P-ring formation protein FlgA SAF" evidence="2">
    <location>
        <begin position="106"/>
        <end position="227"/>
    </location>
</feature>
<gene>
    <name evidence="3" type="ORF">IIQ43_17540</name>
</gene>
<keyword evidence="3" id="KW-0966">Cell projection</keyword>
<evidence type="ECO:0000256" key="1">
    <source>
        <dbReference type="SAM" id="SignalP"/>
    </source>
</evidence>
<dbReference type="InterPro" id="IPR039246">
    <property type="entry name" value="Flagellar_FlgA"/>
</dbReference>
<evidence type="ECO:0000313" key="4">
    <source>
        <dbReference type="Proteomes" id="UP000619170"/>
    </source>
</evidence>
<dbReference type="Gene3D" id="2.30.30.760">
    <property type="match status" value="1"/>
</dbReference>
<feature type="signal peptide" evidence="1">
    <location>
        <begin position="1"/>
        <end position="19"/>
    </location>
</feature>
<dbReference type="PANTHER" id="PTHR36307:SF1">
    <property type="entry name" value="FLAGELLA BASAL BODY P-RING FORMATION PROTEIN FLGA"/>
    <property type="match status" value="1"/>
</dbReference>
<dbReference type="Proteomes" id="UP000619170">
    <property type="component" value="Unassembled WGS sequence"/>
</dbReference>
<reference evidence="4" key="1">
    <citation type="submission" date="2023-07" db="EMBL/GenBank/DDBJ databases">
        <title>Acinetobacter oleivorans assembled AC1583.</title>
        <authorList>
            <person name="Yeo C.C."/>
        </authorList>
    </citation>
    <scope>NUCLEOTIDE SEQUENCE [LARGE SCALE GENOMIC DNA]</scope>
    <source>
        <strain evidence="4">AC1583</strain>
    </source>
</reference>
<dbReference type="RefSeq" id="WP_192835037.1">
    <property type="nucleotide sequence ID" value="NZ_JADAZL010000012.1"/>
</dbReference>
<dbReference type="Pfam" id="PF13144">
    <property type="entry name" value="ChapFlgA"/>
    <property type="match status" value="1"/>
</dbReference>
<evidence type="ECO:0000313" key="3">
    <source>
        <dbReference type="EMBL" id="MBE2166324.1"/>
    </source>
</evidence>
<comment type="caution">
    <text evidence="3">The sequence shown here is derived from an EMBL/GenBank/DDBJ whole genome shotgun (WGS) entry which is preliminary data.</text>
</comment>
<evidence type="ECO:0000259" key="2">
    <source>
        <dbReference type="Pfam" id="PF13144"/>
    </source>
</evidence>
<accession>A0ABR9NNJ4</accession>